<dbReference type="HAMAP" id="MF_01486">
    <property type="entry name" value="RecC"/>
    <property type="match status" value="1"/>
</dbReference>
<keyword evidence="3 10" id="KW-0227">DNA damage</keyword>
<reference evidence="13 14" key="1">
    <citation type="submission" date="2017-07" db="EMBL/GenBank/DDBJ databases">
        <title>Draft whole genome sequences of clinical Proprionibacteriaceae strains.</title>
        <authorList>
            <person name="Bernier A.-M."/>
            <person name="Bernard K."/>
            <person name="Domingo M.-C."/>
        </authorList>
    </citation>
    <scope>NUCLEOTIDE SEQUENCE [LARGE SCALE GENOMIC DNA]</scope>
    <source>
        <strain evidence="13 14">NML 130396</strain>
    </source>
</reference>
<dbReference type="Gene3D" id="1.10.10.990">
    <property type="match status" value="1"/>
</dbReference>
<dbReference type="AlphaFoldDB" id="A0A255GV97"/>
<proteinExistence type="inferred from homology"/>
<dbReference type="EMBL" id="NMVQ01000034">
    <property type="protein sequence ID" value="OYO19382.1"/>
    <property type="molecule type" value="Genomic_DNA"/>
</dbReference>
<evidence type="ECO:0000256" key="3">
    <source>
        <dbReference type="ARBA" id="ARBA00022763"/>
    </source>
</evidence>
<keyword evidence="9 10" id="KW-0234">DNA repair</keyword>
<comment type="similarity">
    <text evidence="10">Belongs to the RecC family.</text>
</comment>
<evidence type="ECO:0000256" key="9">
    <source>
        <dbReference type="ARBA" id="ARBA00023204"/>
    </source>
</evidence>
<evidence type="ECO:0000256" key="2">
    <source>
        <dbReference type="ARBA" id="ARBA00022741"/>
    </source>
</evidence>
<protein>
    <recommendedName>
        <fullName evidence="10">RecBCD enzyme subunit RecC</fullName>
    </recommendedName>
    <alternativeName>
        <fullName evidence="10">Exonuclease V subunit RecC</fullName>
        <shortName evidence="10">ExoV subunit RecC</shortName>
    </alternativeName>
    <alternativeName>
        <fullName evidence="10">Helicase/nuclease RecBCD subunit RecC</fullName>
    </alternativeName>
</protein>
<keyword evidence="14" id="KW-1185">Reference proteome</keyword>
<evidence type="ECO:0000256" key="7">
    <source>
        <dbReference type="ARBA" id="ARBA00022840"/>
    </source>
</evidence>
<feature type="domain" description="RecC C-terminal" evidence="12">
    <location>
        <begin position="832"/>
        <end position="1051"/>
    </location>
</feature>
<dbReference type="Gene3D" id="1.10.10.160">
    <property type="match status" value="1"/>
</dbReference>
<evidence type="ECO:0000256" key="8">
    <source>
        <dbReference type="ARBA" id="ARBA00023125"/>
    </source>
</evidence>
<dbReference type="Gene3D" id="3.40.50.10930">
    <property type="match status" value="1"/>
</dbReference>
<comment type="miscellaneous">
    <text evidence="10">In the RecBCD complex, RecB has a slow 3'-5' helicase, an exonuclease activity and loads RecA onto ssDNA, RecD has a fast 5'-3' helicase activity, while RecC stimulates the ATPase and processivity of the RecB helicase and contributes to recognition of the Chi site.</text>
</comment>
<keyword evidence="5 10" id="KW-0347">Helicase</keyword>
<dbReference type="GO" id="GO:0008854">
    <property type="term" value="F:exodeoxyribonuclease V activity"/>
    <property type="evidence" value="ECO:0007669"/>
    <property type="project" value="InterPro"/>
</dbReference>
<dbReference type="InterPro" id="IPR013986">
    <property type="entry name" value="DExx_box_DNA_helicase_dom_sf"/>
</dbReference>
<organism evidence="13 14">
    <name type="scientific">Enemella dayhoffiae</name>
    <dbReference type="NCBI Taxonomy" id="2016507"/>
    <lineage>
        <taxon>Bacteria</taxon>
        <taxon>Bacillati</taxon>
        <taxon>Actinomycetota</taxon>
        <taxon>Actinomycetes</taxon>
        <taxon>Propionibacteriales</taxon>
        <taxon>Propionibacteriaceae</taxon>
        <taxon>Enemella</taxon>
    </lineage>
</organism>
<dbReference type="NCBIfam" id="TIGR01450">
    <property type="entry name" value="recC"/>
    <property type="match status" value="1"/>
</dbReference>
<comment type="subunit">
    <text evidence="10">Heterotrimer of RecB, RecC and RecD. All subunits contribute to DNA-binding.</text>
</comment>
<evidence type="ECO:0000313" key="14">
    <source>
        <dbReference type="Proteomes" id="UP000216311"/>
    </source>
</evidence>
<comment type="function">
    <text evidence="10">A helicase/nuclease that prepares dsDNA breaks (DSB) for recombinational DNA repair. Binds to DSBs and unwinds DNA via a highly rapid and processive ATP-dependent bidirectional helicase activity. Unwinds dsDNA until it encounters a Chi (crossover hotspot instigator) sequence from the 3' direction. Cuts ssDNA a few nucleotides 3' to the Chi site. The properties and activities of the enzyme are changed at Chi. The Chi-altered holoenzyme produces a long 3'-ssDNA overhang and facilitates RecA-binding to the ssDNA for homologous DNA recombination and repair. Holoenzyme degrades any linearized DNA that is unable to undergo homologous recombination. In the holoenzyme this subunit recognizes the wild-type Chi sequence, and when added to isolated RecB increases its ATP-dependent helicase processivity.</text>
</comment>
<name>A0A255GV97_9ACTN</name>
<evidence type="ECO:0000256" key="5">
    <source>
        <dbReference type="ARBA" id="ARBA00022806"/>
    </source>
</evidence>
<dbReference type="Proteomes" id="UP000216311">
    <property type="component" value="Unassembled WGS sequence"/>
</dbReference>
<dbReference type="GO" id="GO:0005524">
    <property type="term" value="F:ATP binding"/>
    <property type="evidence" value="ECO:0007669"/>
    <property type="project" value="UniProtKB-UniRule"/>
</dbReference>
<accession>A0A255GV97</accession>
<evidence type="ECO:0000259" key="12">
    <source>
        <dbReference type="Pfam" id="PF17946"/>
    </source>
</evidence>
<feature type="compositionally biased region" description="Basic and acidic residues" evidence="11">
    <location>
        <begin position="315"/>
        <end position="326"/>
    </location>
</feature>
<dbReference type="InterPro" id="IPR027417">
    <property type="entry name" value="P-loop_NTPase"/>
</dbReference>
<dbReference type="Gene3D" id="3.40.50.300">
    <property type="entry name" value="P-loop containing nucleotide triphosphate hydrolases"/>
    <property type="match status" value="2"/>
</dbReference>
<keyword evidence="2 10" id="KW-0547">Nucleotide-binding</keyword>
<gene>
    <name evidence="10 13" type="primary">recC</name>
    <name evidence="13" type="ORF">CGZ93_13560</name>
</gene>
<sequence>MTEDAQPTLLEAPTATPATGLVVHRCSRADRLAEGLAEVLARPLPDPFATEIVCVPAPGVERWLSQTLSMQLGASAGQHDGVCAGIDFARFDPLLERVVGQALGIDPADDPWRGDRTVWALLRAAEAGRGEPWFAGLRVSFGEQARHRFQTARRVVRLFRSYAVQRPELVNAWTAGANTGPGGAPLEPFSVWQPELWRRWCAEVGAPHPAQRVALAADRLAAAPELAELPERLSVFGPTRLNPAQRTLLRALALHREVHLFLPHPSPALWRELAADPTAPGPRASDPTADLPGSRLLARLGRDTRELQTTLSPLDFRDDPRPEPGRPDTLLGRLQRSVVDNLDPATEPSLRRTLAADDRSVHFHSCHGPDRQVEVLREVVLGLLADDPTLEPRDIIVMCPDIETFAPLIQATFGLDGVESDQPHPGQQLRVRLADRALRQVNPLLGTLSRLLELPVGRSGASTLLDLCADPAVRRRFSFTDSDLERLHDLVPAAGVRWGLDAEHRRPFKMHLFPHNTWQTGLRRMLLGVALSEDGQPYRDTVSPLDDIDSSDVDLVGRLVEFWSRLVRVVDSFTDPKPLAEWLTACRDALTELTEVPPGERWQMAHAWTEFARLAEDTGPPESAGDTVATGDTVLTPAEVRGMLADAFAGRPSRANFRTGALTLCTMTPMRTVPHRVVCLLGLDDGVFPRRTHPDGDDLLAGEPWVGDRDPRSEDRQVLLDAVLSATERLLVVHSGASPQTGEPRPLSVPLTELRDALTELLSDPADAHRLVSRHSLQPFASSNFTLPGPFSFDASMRAAALASATAGTSEPTVPEVGELPDLPELSGDHVEVPLADLQAFFAHPARAFLRRRAGLSSLTEDAAALDEIPLALDGLQQWQIGERMLRAHLAGAPMDALRMPEVLRGGLPPFELGNRALDSLAEQVVAIARVARQHLVGPAESRWVDVDLGRWRLTGLVPGVHGGQAVEVNFSAVKGRHRLRAWLTLLALKCSHPETDWRSTVVGRRGHSISLGPISESDARARLNELLILHAQGLRRWLPAPPNTAAAHVESTLRGGSPEGVNRSWEFEHDNAWGFFVGSQLAELRAVPSTPEDRTRLRSRFEAIAFRVWEPLLAAEVSR</sequence>
<evidence type="ECO:0000313" key="13">
    <source>
        <dbReference type="EMBL" id="OYO19382.1"/>
    </source>
</evidence>
<keyword evidence="1 10" id="KW-0540">Nuclease</keyword>
<dbReference type="InterPro" id="IPR006697">
    <property type="entry name" value="RecC"/>
</dbReference>
<dbReference type="OrthoDB" id="9762834at2"/>
<evidence type="ECO:0000256" key="10">
    <source>
        <dbReference type="HAMAP-Rule" id="MF_01486"/>
    </source>
</evidence>
<dbReference type="GO" id="GO:0003677">
    <property type="term" value="F:DNA binding"/>
    <property type="evidence" value="ECO:0007669"/>
    <property type="project" value="UniProtKB-UniRule"/>
</dbReference>
<dbReference type="SUPFAM" id="SSF52540">
    <property type="entry name" value="P-loop containing nucleoside triphosphate hydrolases"/>
    <property type="match status" value="2"/>
</dbReference>
<evidence type="ECO:0000256" key="4">
    <source>
        <dbReference type="ARBA" id="ARBA00022801"/>
    </source>
</evidence>
<keyword evidence="4 10" id="KW-0378">Hydrolase</keyword>
<dbReference type="GO" id="GO:0009338">
    <property type="term" value="C:exodeoxyribonuclease V complex"/>
    <property type="evidence" value="ECO:0007669"/>
    <property type="project" value="InterPro"/>
</dbReference>
<dbReference type="GO" id="GO:0000724">
    <property type="term" value="P:double-strand break repair via homologous recombination"/>
    <property type="evidence" value="ECO:0007669"/>
    <property type="project" value="UniProtKB-UniRule"/>
</dbReference>
<dbReference type="InterPro" id="IPR011335">
    <property type="entry name" value="Restrct_endonuc-II-like"/>
</dbReference>
<dbReference type="Pfam" id="PF04257">
    <property type="entry name" value="Exonuc_V_gamma"/>
    <property type="match status" value="1"/>
</dbReference>
<dbReference type="Pfam" id="PF17946">
    <property type="entry name" value="RecC_C"/>
    <property type="match status" value="1"/>
</dbReference>
<keyword evidence="6 10" id="KW-0269">Exonuclease</keyword>
<dbReference type="InterPro" id="IPR041500">
    <property type="entry name" value="RecC_C"/>
</dbReference>
<keyword evidence="8 10" id="KW-0238">DNA-binding</keyword>
<evidence type="ECO:0000256" key="6">
    <source>
        <dbReference type="ARBA" id="ARBA00022839"/>
    </source>
</evidence>
<dbReference type="PANTHER" id="PTHR30591">
    <property type="entry name" value="RECBCD ENZYME SUBUNIT RECC"/>
    <property type="match status" value="1"/>
</dbReference>
<keyword evidence="7 10" id="KW-0067">ATP-binding</keyword>
<evidence type="ECO:0000256" key="11">
    <source>
        <dbReference type="SAM" id="MobiDB-lite"/>
    </source>
</evidence>
<dbReference type="PIRSF" id="PIRSF000980">
    <property type="entry name" value="RecC"/>
    <property type="match status" value="1"/>
</dbReference>
<evidence type="ECO:0000256" key="1">
    <source>
        <dbReference type="ARBA" id="ARBA00022722"/>
    </source>
</evidence>
<dbReference type="PANTHER" id="PTHR30591:SF1">
    <property type="entry name" value="RECBCD ENZYME SUBUNIT RECC"/>
    <property type="match status" value="1"/>
</dbReference>
<dbReference type="GO" id="GO:0003678">
    <property type="term" value="F:DNA helicase activity"/>
    <property type="evidence" value="ECO:0007669"/>
    <property type="project" value="UniProtKB-UniRule"/>
</dbReference>
<dbReference type="RefSeq" id="WP_094364675.1">
    <property type="nucleotide sequence ID" value="NZ_NMVQ01000034.1"/>
</dbReference>
<feature type="region of interest" description="Disordered" evidence="11">
    <location>
        <begin position="308"/>
        <end position="333"/>
    </location>
</feature>
<comment type="caution">
    <text evidence="13">The sequence shown here is derived from an EMBL/GenBank/DDBJ whole genome shotgun (WGS) entry which is preliminary data.</text>
</comment>
<dbReference type="SUPFAM" id="SSF52980">
    <property type="entry name" value="Restriction endonuclease-like"/>
    <property type="match status" value="1"/>
</dbReference>